<feature type="transmembrane region" description="Helical" evidence="1">
    <location>
        <begin position="73"/>
        <end position="94"/>
    </location>
</feature>
<comment type="caution">
    <text evidence="2">The sequence shown here is derived from an EMBL/GenBank/DDBJ whole genome shotgun (WGS) entry which is preliminary data.</text>
</comment>
<keyword evidence="1" id="KW-0472">Membrane</keyword>
<organism evidence="2 3">
    <name type="scientific">Arcicella rigui</name>
    <dbReference type="NCBI Taxonomy" id="797020"/>
    <lineage>
        <taxon>Bacteria</taxon>
        <taxon>Pseudomonadati</taxon>
        <taxon>Bacteroidota</taxon>
        <taxon>Cytophagia</taxon>
        <taxon>Cytophagales</taxon>
        <taxon>Flectobacillaceae</taxon>
        <taxon>Arcicella</taxon>
    </lineage>
</organism>
<dbReference type="Proteomes" id="UP001302949">
    <property type="component" value="Unassembled WGS sequence"/>
</dbReference>
<sequence>MNIHEAPLETLVEKVGDYSKTSLALCKLTAIDKFADLLSSLAVQIIVYSILILAVLIVNIGMALWIGELLGKTYFGFFVIAACYAVLAFVLHIFRLNWIKYPINNAIIAKLLSSEKA</sequence>
<accession>A0ABU5Q8E2</accession>
<keyword evidence="1" id="KW-0812">Transmembrane</keyword>
<proteinExistence type="predicted"/>
<gene>
    <name evidence="2" type="ORF">VB248_08225</name>
</gene>
<evidence type="ECO:0000256" key="1">
    <source>
        <dbReference type="SAM" id="Phobius"/>
    </source>
</evidence>
<feature type="transmembrane region" description="Helical" evidence="1">
    <location>
        <begin position="45"/>
        <end position="67"/>
    </location>
</feature>
<keyword evidence="1" id="KW-1133">Transmembrane helix</keyword>
<keyword evidence="3" id="KW-1185">Reference proteome</keyword>
<dbReference type="EMBL" id="JAYFUM010000008">
    <property type="protein sequence ID" value="MEA5139116.1"/>
    <property type="molecule type" value="Genomic_DNA"/>
</dbReference>
<evidence type="ECO:0000313" key="3">
    <source>
        <dbReference type="Proteomes" id="UP001302949"/>
    </source>
</evidence>
<reference evidence="2 3" key="1">
    <citation type="submission" date="2023-12" db="EMBL/GenBank/DDBJ databases">
        <title>Novel species of the genus Arcicella isolated from rivers.</title>
        <authorList>
            <person name="Lu H."/>
        </authorList>
    </citation>
    <scope>NUCLEOTIDE SEQUENCE [LARGE SCALE GENOMIC DNA]</scope>
    <source>
        <strain evidence="2 3">KCTC 23307</strain>
    </source>
</reference>
<evidence type="ECO:0000313" key="2">
    <source>
        <dbReference type="EMBL" id="MEA5139116.1"/>
    </source>
</evidence>
<name>A0ABU5Q8E2_9BACT</name>
<dbReference type="RefSeq" id="WP_323296277.1">
    <property type="nucleotide sequence ID" value="NZ_JAYFUM010000008.1"/>
</dbReference>
<protein>
    <submittedName>
        <fullName evidence="2">Uncharacterized protein</fullName>
    </submittedName>
</protein>